<proteinExistence type="predicted"/>
<feature type="domain" description="ABC transporter" evidence="4">
    <location>
        <begin position="7"/>
        <end position="250"/>
    </location>
</feature>
<keyword evidence="1" id="KW-0813">Transport</keyword>
<dbReference type="PANTHER" id="PTHR42711">
    <property type="entry name" value="ABC TRANSPORTER ATP-BINDING PROTEIN"/>
    <property type="match status" value="1"/>
</dbReference>
<evidence type="ECO:0000256" key="1">
    <source>
        <dbReference type="ARBA" id="ARBA00022448"/>
    </source>
</evidence>
<evidence type="ECO:0000313" key="6">
    <source>
        <dbReference type="Proteomes" id="UP000823891"/>
    </source>
</evidence>
<dbReference type="SUPFAM" id="SSF52540">
    <property type="entry name" value="P-loop containing nucleoside triphosphate hydrolases"/>
    <property type="match status" value="1"/>
</dbReference>
<dbReference type="Proteomes" id="UP000823891">
    <property type="component" value="Unassembled WGS sequence"/>
</dbReference>
<dbReference type="InterPro" id="IPR050763">
    <property type="entry name" value="ABC_transporter_ATP-binding"/>
</dbReference>
<organism evidence="5 6">
    <name type="scientific">Candidatus Eisenbergiella merdavium</name>
    <dbReference type="NCBI Taxonomy" id="2838551"/>
    <lineage>
        <taxon>Bacteria</taxon>
        <taxon>Bacillati</taxon>
        <taxon>Bacillota</taxon>
        <taxon>Clostridia</taxon>
        <taxon>Lachnospirales</taxon>
        <taxon>Lachnospiraceae</taxon>
        <taxon>Eisenbergiella</taxon>
    </lineage>
</organism>
<dbReference type="GO" id="GO:0016887">
    <property type="term" value="F:ATP hydrolysis activity"/>
    <property type="evidence" value="ECO:0007669"/>
    <property type="project" value="InterPro"/>
</dbReference>
<gene>
    <name evidence="5" type="ORF">H9761_11810</name>
</gene>
<dbReference type="PROSITE" id="PS50893">
    <property type="entry name" value="ABC_TRANSPORTER_2"/>
    <property type="match status" value="1"/>
</dbReference>
<protein>
    <submittedName>
        <fullName evidence="5">ATP-binding cassette domain-containing protein</fullName>
    </submittedName>
</protein>
<dbReference type="EMBL" id="DWWS01000043">
    <property type="protein sequence ID" value="HJC24376.1"/>
    <property type="molecule type" value="Genomic_DNA"/>
</dbReference>
<dbReference type="Gene3D" id="3.40.50.300">
    <property type="entry name" value="P-loop containing nucleotide triphosphate hydrolases"/>
    <property type="match status" value="1"/>
</dbReference>
<dbReference type="SMART" id="SM00382">
    <property type="entry name" value="AAA"/>
    <property type="match status" value="1"/>
</dbReference>
<dbReference type="InterPro" id="IPR027417">
    <property type="entry name" value="P-loop_NTPase"/>
</dbReference>
<dbReference type="InterPro" id="IPR003439">
    <property type="entry name" value="ABC_transporter-like_ATP-bd"/>
</dbReference>
<dbReference type="GO" id="GO:0005524">
    <property type="term" value="F:ATP binding"/>
    <property type="evidence" value="ECO:0007669"/>
    <property type="project" value="UniProtKB-KW"/>
</dbReference>
<dbReference type="AlphaFoldDB" id="A0A9D2SRN8"/>
<keyword evidence="3 5" id="KW-0067">ATP-binding</keyword>
<dbReference type="Pfam" id="PF00005">
    <property type="entry name" value="ABC_tran"/>
    <property type="match status" value="1"/>
</dbReference>
<reference evidence="5" key="2">
    <citation type="submission" date="2021-04" db="EMBL/GenBank/DDBJ databases">
        <authorList>
            <person name="Gilroy R."/>
        </authorList>
    </citation>
    <scope>NUCLEOTIDE SEQUENCE</scope>
    <source>
        <strain evidence="5">USAMLcec2-132</strain>
    </source>
</reference>
<dbReference type="PANTHER" id="PTHR42711:SF1">
    <property type="entry name" value="ABC-TRANSPORT PROTEIN, ATP-BINDING COMPONENT"/>
    <property type="match status" value="1"/>
</dbReference>
<evidence type="ECO:0000256" key="3">
    <source>
        <dbReference type="ARBA" id="ARBA00022840"/>
    </source>
</evidence>
<sequence length="319" mass="36666">MAVRNLVKEFTITKKNKTIKGYLKPEKAKFRAVDGISFTIEKGEIAGLIGPNGAGKSTTIKMLTGILMPTEGEIRIDGITPWQKKRQFHKSIGVVFGQRSQLWWDLPVEDTFQLYRQVYGLTDRQYRNNMDLFHEILKIGELLHKPVRQLSLGQRMRCEVAISFLHDPSIVFLDEPTIGLDVVAKDHIRGFIKEINQEKKVTVLLTTHDMEDIDALAKRMIIIDKGVVVYDGEKDKIKDRKGKQRRIRLELGADFKIDYPGVEIVSDDKREKKVSFSLENVSMKDFLHYVMEHTEILDLEVMGIPIEEIIREQICKGSI</sequence>
<reference evidence="5" key="1">
    <citation type="journal article" date="2021" name="PeerJ">
        <title>Extensive microbial diversity within the chicken gut microbiome revealed by metagenomics and culture.</title>
        <authorList>
            <person name="Gilroy R."/>
            <person name="Ravi A."/>
            <person name="Getino M."/>
            <person name="Pursley I."/>
            <person name="Horton D.L."/>
            <person name="Alikhan N.F."/>
            <person name="Baker D."/>
            <person name="Gharbi K."/>
            <person name="Hall N."/>
            <person name="Watson M."/>
            <person name="Adriaenssens E.M."/>
            <person name="Foster-Nyarko E."/>
            <person name="Jarju S."/>
            <person name="Secka A."/>
            <person name="Antonio M."/>
            <person name="Oren A."/>
            <person name="Chaudhuri R.R."/>
            <person name="La Ragione R."/>
            <person name="Hildebrand F."/>
            <person name="Pallen M.J."/>
        </authorList>
    </citation>
    <scope>NUCLEOTIDE SEQUENCE</scope>
    <source>
        <strain evidence="5">USAMLcec2-132</strain>
    </source>
</reference>
<dbReference type="InterPro" id="IPR003593">
    <property type="entry name" value="AAA+_ATPase"/>
</dbReference>
<name>A0A9D2SRN8_9FIRM</name>
<comment type="caution">
    <text evidence="5">The sequence shown here is derived from an EMBL/GenBank/DDBJ whole genome shotgun (WGS) entry which is preliminary data.</text>
</comment>
<accession>A0A9D2SRN8</accession>
<keyword evidence="2" id="KW-0547">Nucleotide-binding</keyword>
<evidence type="ECO:0000256" key="2">
    <source>
        <dbReference type="ARBA" id="ARBA00022741"/>
    </source>
</evidence>
<evidence type="ECO:0000259" key="4">
    <source>
        <dbReference type="PROSITE" id="PS50893"/>
    </source>
</evidence>
<evidence type="ECO:0000313" key="5">
    <source>
        <dbReference type="EMBL" id="HJC24376.1"/>
    </source>
</evidence>